<keyword evidence="1" id="KW-0472">Membrane</keyword>
<feature type="transmembrane region" description="Helical" evidence="1">
    <location>
        <begin position="39"/>
        <end position="59"/>
    </location>
</feature>
<dbReference type="EMBL" id="GGEC01083483">
    <property type="protein sequence ID" value="MBX63967.1"/>
    <property type="molecule type" value="Transcribed_RNA"/>
</dbReference>
<name>A0A2P2QAL4_RHIMU</name>
<dbReference type="AlphaFoldDB" id="A0A2P2QAL4"/>
<evidence type="ECO:0000256" key="1">
    <source>
        <dbReference type="SAM" id="Phobius"/>
    </source>
</evidence>
<keyword evidence="1" id="KW-1133">Transmembrane helix</keyword>
<keyword evidence="1" id="KW-0812">Transmembrane</keyword>
<evidence type="ECO:0000313" key="2">
    <source>
        <dbReference type="EMBL" id="MBX63967.1"/>
    </source>
</evidence>
<proteinExistence type="predicted"/>
<protein>
    <submittedName>
        <fullName evidence="2">Uncharacterized protein</fullName>
    </submittedName>
</protein>
<organism evidence="2">
    <name type="scientific">Rhizophora mucronata</name>
    <name type="common">Asiatic mangrove</name>
    <dbReference type="NCBI Taxonomy" id="61149"/>
    <lineage>
        <taxon>Eukaryota</taxon>
        <taxon>Viridiplantae</taxon>
        <taxon>Streptophyta</taxon>
        <taxon>Embryophyta</taxon>
        <taxon>Tracheophyta</taxon>
        <taxon>Spermatophyta</taxon>
        <taxon>Magnoliopsida</taxon>
        <taxon>eudicotyledons</taxon>
        <taxon>Gunneridae</taxon>
        <taxon>Pentapetalae</taxon>
        <taxon>rosids</taxon>
        <taxon>fabids</taxon>
        <taxon>Malpighiales</taxon>
        <taxon>Rhizophoraceae</taxon>
        <taxon>Rhizophora</taxon>
    </lineage>
</organism>
<reference evidence="2" key="1">
    <citation type="submission" date="2018-02" db="EMBL/GenBank/DDBJ databases">
        <title>Rhizophora mucronata_Transcriptome.</title>
        <authorList>
            <person name="Meera S.P."/>
            <person name="Sreeshan A."/>
            <person name="Augustine A."/>
        </authorList>
    </citation>
    <scope>NUCLEOTIDE SEQUENCE</scope>
    <source>
        <tissue evidence="2">Leaf</tissue>
    </source>
</reference>
<accession>A0A2P2QAL4</accession>
<sequence length="79" mass="9511">MRKVSSYPFVLWCWDDSAVSRLLPFLFLVFLPLQKFIHPIWWIFVFLFSCGMCCYFFLFRESFYCSPTQSLLPGIAFLF</sequence>